<dbReference type="Proteomes" id="UP000003688">
    <property type="component" value="Unassembled WGS sequence"/>
</dbReference>
<keyword evidence="2" id="KW-1185">Reference proteome</keyword>
<organism evidence="1 2">
    <name type="scientific">Pedosphaera parvula (strain Ellin514)</name>
    <dbReference type="NCBI Taxonomy" id="320771"/>
    <lineage>
        <taxon>Bacteria</taxon>
        <taxon>Pseudomonadati</taxon>
        <taxon>Verrucomicrobiota</taxon>
        <taxon>Pedosphaerae</taxon>
        <taxon>Pedosphaerales</taxon>
        <taxon>Pedosphaeraceae</taxon>
        <taxon>Pedosphaera</taxon>
    </lineage>
</organism>
<accession>B9XR92</accession>
<dbReference type="EMBL" id="ABOX02000061">
    <property type="protein sequence ID" value="EEF57635.1"/>
    <property type="molecule type" value="Genomic_DNA"/>
</dbReference>
<protein>
    <submittedName>
        <fullName evidence="1">Uncharacterized protein</fullName>
    </submittedName>
</protein>
<proteinExistence type="predicted"/>
<dbReference type="AlphaFoldDB" id="B9XR92"/>
<name>B9XR92_PEDPL</name>
<comment type="caution">
    <text evidence="1">The sequence shown here is derived from an EMBL/GenBank/DDBJ whole genome shotgun (WGS) entry which is preliminary data.</text>
</comment>
<evidence type="ECO:0000313" key="1">
    <source>
        <dbReference type="EMBL" id="EEF57635.1"/>
    </source>
</evidence>
<sequence length="44" mass="4984">MCGFISTKNILSGRNEVMASWSRLCAFKTLWQNAAVIARFAKVY</sequence>
<gene>
    <name evidence="1" type="ORF">Cflav_PD0740</name>
</gene>
<evidence type="ECO:0000313" key="2">
    <source>
        <dbReference type="Proteomes" id="UP000003688"/>
    </source>
</evidence>
<reference evidence="1 2" key="1">
    <citation type="journal article" date="2011" name="J. Bacteriol.">
        <title>Genome sequence of 'Pedosphaera parvula' Ellin514, an aerobic Verrucomicrobial isolate from pasture soil.</title>
        <authorList>
            <person name="Kant R."/>
            <person name="van Passel M.W."/>
            <person name="Sangwan P."/>
            <person name="Palva A."/>
            <person name="Lucas S."/>
            <person name="Copeland A."/>
            <person name="Lapidus A."/>
            <person name="Glavina Del Rio T."/>
            <person name="Dalin E."/>
            <person name="Tice H."/>
            <person name="Bruce D."/>
            <person name="Goodwin L."/>
            <person name="Pitluck S."/>
            <person name="Chertkov O."/>
            <person name="Larimer F.W."/>
            <person name="Land M.L."/>
            <person name="Hauser L."/>
            <person name="Brettin T.S."/>
            <person name="Detter J.C."/>
            <person name="Han S."/>
            <person name="de Vos W.M."/>
            <person name="Janssen P.H."/>
            <person name="Smidt H."/>
        </authorList>
    </citation>
    <scope>NUCLEOTIDE SEQUENCE [LARGE SCALE GENOMIC DNA]</scope>
    <source>
        <strain evidence="1 2">Ellin514</strain>
    </source>
</reference>